<evidence type="ECO:0000313" key="2">
    <source>
        <dbReference type="EMBL" id="QPH94909.1"/>
    </source>
</evidence>
<evidence type="ECO:0000313" key="3">
    <source>
        <dbReference type="Proteomes" id="UP000594707"/>
    </source>
</evidence>
<reference evidence="2 3" key="1">
    <citation type="journal article" date="2018" name="Emerg. Microbes Infect.">
        <title>Genomic analysis of oral Campylobacter concisus strains identified a potential bacterial molecular marker associated with active Crohn's disease.</title>
        <authorList>
            <person name="Liu F."/>
            <person name="Ma R."/>
            <person name="Tay C.Y.A."/>
            <person name="Octavia S."/>
            <person name="Lan R."/>
            <person name="Chung H.K.L."/>
            <person name="Riordan S.M."/>
            <person name="Grimm M.C."/>
            <person name="Leong R.W."/>
            <person name="Tanaka M.M."/>
            <person name="Connor S."/>
            <person name="Zhang L."/>
        </authorList>
    </citation>
    <scope>NUCLEOTIDE SEQUENCE [LARGE SCALE GENOMIC DNA]</scope>
    <source>
        <strain evidence="2 3">P13UCO-S1</strain>
    </source>
</reference>
<dbReference type="Proteomes" id="UP000594707">
    <property type="component" value="Chromosome"/>
</dbReference>
<sequence length="83" mass="9622">MKVNKVLIITAIAGLFFSGCAEFQLPKVQKQKHELSDEECEIILKKYRNTEPSTSDAYNKLKYDAYECNTRYKSPIVIPDFEK</sequence>
<proteinExistence type="predicted"/>
<gene>
    <name evidence="2" type="ORF">CVT08_05555</name>
</gene>
<evidence type="ECO:0008006" key="4">
    <source>
        <dbReference type="Google" id="ProtNLM"/>
    </source>
</evidence>
<accession>A0A7S9WVP0</accession>
<dbReference type="PROSITE" id="PS51257">
    <property type="entry name" value="PROKAR_LIPOPROTEIN"/>
    <property type="match status" value="1"/>
</dbReference>
<evidence type="ECO:0000256" key="1">
    <source>
        <dbReference type="SAM" id="SignalP"/>
    </source>
</evidence>
<protein>
    <recommendedName>
        <fullName evidence="4">Lipoprotein</fullName>
    </recommendedName>
</protein>
<keyword evidence="1" id="KW-0732">Signal</keyword>
<feature type="chain" id="PRO_5032639485" description="Lipoprotein" evidence="1">
    <location>
        <begin position="22"/>
        <end position="83"/>
    </location>
</feature>
<feature type="signal peptide" evidence="1">
    <location>
        <begin position="1"/>
        <end position="21"/>
    </location>
</feature>
<dbReference type="EMBL" id="CP060705">
    <property type="protein sequence ID" value="QPH94909.1"/>
    <property type="molecule type" value="Genomic_DNA"/>
</dbReference>
<name>A0A7S9WVP0_9BACT</name>
<organism evidence="2 3">
    <name type="scientific">Campylobacter concisus</name>
    <dbReference type="NCBI Taxonomy" id="199"/>
    <lineage>
        <taxon>Bacteria</taxon>
        <taxon>Pseudomonadati</taxon>
        <taxon>Campylobacterota</taxon>
        <taxon>Epsilonproteobacteria</taxon>
        <taxon>Campylobacterales</taxon>
        <taxon>Campylobacteraceae</taxon>
        <taxon>Campylobacter</taxon>
    </lineage>
</organism>
<dbReference type="RefSeq" id="WP_103596519.1">
    <property type="nucleotide sequence ID" value="NZ_CABPUL010000020.1"/>
</dbReference>
<dbReference type="AlphaFoldDB" id="A0A7S9WVP0"/>